<gene>
    <name evidence="8" type="ORF">SAMN04487865_10236</name>
</gene>
<feature type="transmembrane region" description="Helical" evidence="7">
    <location>
        <begin position="13"/>
        <end position="37"/>
    </location>
</feature>
<evidence type="ECO:0000313" key="9">
    <source>
        <dbReference type="Proteomes" id="UP000243374"/>
    </source>
</evidence>
<sequence>MIDSIVQMFSYSFMVRAFITGLFISACASIIGVSLVLKHYSMMGDGLSHVGFGTLAIAVVLNQSPLYLSLPVVMLCAFLLLSLSKRSKIHADAAIALISTSALALGVMLLSVTTGMNTDVCNYLFGSILGMKISDMYLTILLCSVIIVLYVLFYPKIFAITFDETFAKASGLKVKYYNLALALMSAVIITLGMRMMGALLISNLIVIPALTAMRVCRSFKNVVLYSLAISLFCFATGLYVSYEFSTPTGASIVLINVALFLVHVLIEKLRGANAI</sequence>
<proteinExistence type="inferred from homology"/>
<evidence type="ECO:0000256" key="1">
    <source>
        <dbReference type="ARBA" id="ARBA00004141"/>
    </source>
</evidence>
<keyword evidence="9" id="KW-1185">Reference proteome</keyword>
<dbReference type="Gene3D" id="1.10.3470.10">
    <property type="entry name" value="ABC transporter involved in vitamin B12 uptake, BtuC"/>
    <property type="match status" value="1"/>
</dbReference>
<dbReference type="Pfam" id="PF00950">
    <property type="entry name" value="ABC-3"/>
    <property type="match status" value="1"/>
</dbReference>
<evidence type="ECO:0000256" key="5">
    <source>
        <dbReference type="ARBA" id="ARBA00023136"/>
    </source>
</evidence>
<protein>
    <submittedName>
        <fullName evidence="8">Zinc transport system permease protein</fullName>
    </submittedName>
</protein>
<dbReference type="GO" id="GO:0010043">
    <property type="term" value="P:response to zinc ion"/>
    <property type="evidence" value="ECO:0007669"/>
    <property type="project" value="TreeGrafter"/>
</dbReference>
<evidence type="ECO:0000256" key="2">
    <source>
        <dbReference type="ARBA" id="ARBA00008034"/>
    </source>
</evidence>
<reference evidence="8 9" key="1">
    <citation type="submission" date="2016-10" db="EMBL/GenBank/DDBJ databases">
        <authorList>
            <person name="Varghese N."/>
            <person name="Submissions S."/>
        </authorList>
    </citation>
    <scope>NUCLEOTIDE SEQUENCE [LARGE SCALE GENOMIC DNA]</scope>
    <source>
        <strain evidence="8 9">22B</strain>
    </source>
</reference>
<evidence type="ECO:0000256" key="4">
    <source>
        <dbReference type="ARBA" id="ARBA00022989"/>
    </source>
</evidence>
<comment type="subcellular location">
    <subcellularLocation>
        <location evidence="6">Cell membrane</location>
        <topology evidence="6">Multi-pass membrane protein</topology>
    </subcellularLocation>
    <subcellularLocation>
        <location evidence="1">Membrane</location>
        <topology evidence="1">Multi-pass membrane protein</topology>
    </subcellularLocation>
</comment>
<feature type="transmembrane region" description="Helical" evidence="7">
    <location>
        <begin position="176"/>
        <end position="193"/>
    </location>
</feature>
<keyword evidence="6" id="KW-0813">Transport</keyword>
<organism evidence="8 9">
    <name type="scientific">Succinivibrio dextrinosolvens</name>
    <dbReference type="NCBI Taxonomy" id="83771"/>
    <lineage>
        <taxon>Bacteria</taxon>
        <taxon>Pseudomonadati</taxon>
        <taxon>Pseudomonadota</taxon>
        <taxon>Gammaproteobacteria</taxon>
        <taxon>Aeromonadales</taxon>
        <taxon>Succinivibrionaceae</taxon>
        <taxon>Succinivibrio</taxon>
    </lineage>
</organism>
<dbReference type="InterPro" id="IPR037294">
    <property type="entry name" value="ABC_BtuC-like"/>
</dbReference>
<accession>A0A662ZAD4</accession>
<keyword evidence="3 6" id="KW-0812">Transmembrane</keyword>
<keyword evidence="4 7" id="KW-1133">Transmembrane helix</keyword>
<dbReference type="GO" id="GO:0055085">
    <property type="term" value="P:transmembrane transport"/>
    <property type="evidence" value="ECO:0007669"/>
    <property type="project" value="InterPro"/>
</dbReference>
<evidence type="ECO:0000256" key="7">
    <source>
        <dbReference type="SAM" id="Phobius"/>
    </source>
</evidence>
<feature type="transmembrane region" description="Helical" evidence="7">
    <location>
        <begin position="44"/>
        <end position="61"/>
    </location>
</feature>
<keyword evidence="5 7" id="KW-0472">Membrane</keyword>
<evidence type="ECO:0000256" key="6">
    <source>
        <dbReference type="RuleBase" id="RU003943"/>
    </source>
</evidence>
<name>A0A662ZAD4_9GAMM</name>
<dbReference type="InterPro" id="IPR001626">
    <property type="entry name" value="ABC_TroCD"/>
</dbReference>
<dbReference type="Proteomes" id="UP000243374">
    <property type="component" value="Unassembled WGS sequence"/>
</dbReference>
<dbReference type="PANTHER" id="PTHR30477:SF0">
    <property type="entry name" value="METAL TRANSPORT SYSTEM MEMBRANE PROTEIN TM_0125-RELATED"/>
    <property type="match status" value="1"/>
</dbReference>
<evidence type="ECO:0000313" key="8">
    <source>
        <dbReference type="EMBL" id="SFK08614.1"/>
    </source>
</evidence>
<dbReference type="SUPFAM" id="SSF81345">
    <property type="entry name" value="ABC transporter involved in vitamin B12 uptake, BtuC"/>
    <property type="match status" value="1"/>
</dbReference>
<dbReference type="PANTHER" id="PTHR30477">
    <property type="entry name" value="ABC-TRANSPORTER METAL-BINDING PROTEIN"/>
    <property type="match status" value="1"/>
</dbReference>
<feature type="transmembrane region" description="Helical" evidence="7">
    <location>
        <begin position="199"/>
        <end position="216"/>
    </location>
</feature>
<feature type="transmembrane region" description="Helical" evidence="7">
    <location>
        <begin position="95"/>
        <end position="116"/>
    </location>
</feature>
<feature type="transmembrane region" description="Helical" evidence="7">
    <location>
        <begin position="248"/>
        <end position="266"/>
    </location>
</feature>
<dbReference type="OrthoDB" id="9804300at2"/>
<dbReference type="EMBL" id="FOSF01000023">
    <property type="protein sequence ID" value="SFK08614.1"/>
    <property type="molecule type" value="Genomic_DNA"/>
</dbReference>
<evidence type="ECO:0000256" key="3">
    <source>
        <dbReference type="ARBA" id="ARBA00022692"/>
    </source>
</evidence>
<feature type="transmembrane region" description="Helical" evidence="7">
    <location>
        <begin position="223"/>
        <end position="242"/>
    </location>
</feature>
<dbReference type="AlphaFoldDB" id="A0A662ZAD4"/>
<dbReference type="RefSeq" id="WP_074840617.1">
    <property type="nucleotide sequence ID" value="NZ_CP047056.1"/>
</dbReference>
<comment type="similarity">
    <text evidence="2 6">Belongs to the ABC-3 integral membrane protein family.</text>
</comment>
<feature type="transmembrane region" description="Helical" evidence="7">
    <location>
        <begin position="136"/>
        <end position="155"/>
    </location>
</feature>
<dbReference type="GO" id="GO:0043190">
    <property type="term" value="C:ATP-binding cassette (ABC) transporter complex"/>
    <property type="evidence" value="ECO:0007669"/>
    <property type="project" value="InterPro"/>
</dbReference>